<keyword evidence="3" id="KW-1185">Reference proteome</keyword>
<keyword evidence="1" id="KW-1133">Transmembrane helix</keyword>
<feature type="transmembrane region" description="Helical" evidence="1">
    <location>
        <begin position="26"/>
        <end position="48"/>
    </location>
</feature>
<dbReference type="Proteomes" id="UP000053105">
    <property type="component" value="Unassembled WGS sequence"/>
</dbReference>
<proteinExistence type="predicted"/>
<evidence type="ECO:0000256" key="1">
    <source>
        <dbReference type="SAM" id="Phobius"/>
    </source>
</evidence>
<gene>
    <name evidence="2" type="ORF">WN51_06972</name>
</gene>
<keyword evidence="1" id="KW-0472">Membrane</keyword>
<evidence type="ECO:0000313" key="3">
    <source>
        <dbReference type="Proteomes" id="UP000053105"/>
    </source>
</evidence>
<protein>
    <submittedName>
        <fullName evidence="2">Uncharacterized protein</fullName>
    </submittedName>
</protein>
<evidence type="ECO:0000313" key="2">
    <source>
        <dbReference type="EMBL" id="KOX68735.1"/>
    </source>
</evidence>
<name>A0A0M8ZQ03_9HYME</name>
<accession>A0A0M8ZQ03</accession>
<reference evidence="2 3" key="1">
    <citation type="submission" date="2015-07" db="EMBL/GenBank/DDBJ databases">
        <title>The genome of Melipona quadrifasciata.</title>
        <authorList>
            <person name="Pan H."/>
            <person name="Kapheim K."/>
        </authorList>
    </citation>
    <scope>NUCLEOTIDE SEQUENCE [LARGE SCALE GENOMIC DNA]</scope>
    <source>
        <strain evidence="2">0111107301</strain>
        <tissue evidence="2">Whole body</tissue>
    </source>
</reference>
<feature type="transmembrane region" description="Helical" evidence="1">
    <location>
        <begin position="68"/>
        <end position="85"/>
    </location>
</feature>
<keyword evidence="1" id="KW-0812">Transmembrane</keyword>
<dbReference type="AlphaFoldDB" id="A0A0M8ZQ03"/>
<sequence length="95" mass="10652">MCGYTRYTVHGTPSARYTRVLPSRRVRFCSSCFTFCSFCSCGSWLFFITSRASPHAEPPLNASARPTTHARACLATLLVHGLILMRNGESDNRLY</sequence>
<organism evidence="2 3">
    <name type="scientific">Melipona quadrifasciata</name>
    <dbReference type="NCBI Taxonomy" id="166423"/>
    <lineage>
        <taxon>Eukaryota</taxon>
        <taxon>Metazoa</taxon>
        <taxon>Ecdysozoa</taxon>
        <taxon>Arthropoda</taxon>
        <taxon>Hexapoda</taxon>
        <taxon>Insecta</taxon>
        <taxon>Pterygota</taxon>
        <taxon>Neoptera</taxon>
        <taxon>Endopterygota</taxon>
        <taxon>Hymenoptera</taxon>
        <taxon>Apocrita</taxon>
        <taxon>Aculeata</taxon>
        <taxon>Apoidea</taxon>
        <taxon>Anthophila</taxon>
        <taxon>Apidae</taxon>
        <taxon>Melipona</taxon>
    </lineage>
</organism>
<dbReference type="EMBL" id="KQ435918">
    <property type="protein sequence ID" value="KOX68735.1"/>
    <property type="molecule type" value="Genomic_DNA"/>
</dbReference>